<proteinExistence type="predicted"/>
<dbReference type="EMBL" id="JBEHCU010004332">
    <property type="protein sequence ID" value="KAL1401669.1"/>
    <property type="molecule type" value="Genomic_DNA"/>
</dbReference>
<feature type="non-terminal residue" evidence="4">
    <location>
        <position position="35"/>
    </location>
</feature>
<dbReference type="Proteomes" id="UP001562425">
    <property type="component" value="Unassembled WGS sequence"/>
</dbReference>
<evidence type="ECO:0000256" key="2">
    <source>
        <dbReference type="ARBA" id="ARBA00023117"/>
    </source>
</evidence>
<evidence type="ECO:0000313" key="4">
    <source>
        <dbReference type="EMBL" id="KAL1401669.1"/>
    </source>
</evidence>
<organism evidence="4 5">
    <name type="scientific">Culex pipiens pipiens</name>
    <name type="common">Northern house mosquito</name>
    <dbReference type="NCBI Taxonomy" id="38569"/>
    <lineage>
        <taxon>Eukaryota</taxon>
        <taxon>Metazoa</taxon>
        <taxon>Ecdysozoa</taxon>
        <taxon>Arthropoda</taxon>
        <taxon>Hexapoda</taxon>
        <taxon>Insecta</taxon>
        <taxon>Pterygota</taxon>
        <taxon>Neoptera</taxon>
        <taxon>Endopterygota</taxon>
        <taxon>Diptera</taxon>
        <taxon>Nematocera</taxon>
        <taxon>Culicoidea</taxon>
        <taxon>Culicidae</taxon>
        <taxon>Culicinae</taxon>
        <taxon>Culicini</taxon>
        <taxon>Culex</taxon>
        <taxon>Culex</taxon>
    </lineage>
</organism>
<dbReference type="Gene3D" id="1.20.920.10">
    <property type="entry name" value="Bromodomain-like"/>
    <property type="match status" value="1"/>
</dbReference>
<dbReference type="PANTHER" id="PTHR45915">
    <property type="entry name" value="TRANSCRIPTION INTERMEDIARY FACTOR"/>
    <property type="match status" value="1"/>
</dbReference>
<dbReference type="PANTHER" id="PTHR45915:SF2">
    <property type="entry name" value="TOUTATIS, ISOFORM E"/>
    <property type="match status" value="1"/>
</dbReference>
<dbReference type="AlphaFoldDB" id="A0ABD1DTK3"/>
<keyword evidence="5" id="KW-1185">Reference proteome</keyword>
<evidence type="ECO:0000256" key="1">
    <source>
        <dbReference type="ARBA" id="ARBA00004123"/>
    </source>
</evidence>
<dbReference type="GO" id="GO:0005634">
    <property type="term" value="C:nucleus"/>
    <property type="evidence" value="ECO:0007669"/>
    <property type="project" value="UniProtKB-SubCell"/>
</dbReference>
<protein>
    <submittedName>
        <fullName evidence="4">Uncharacterized protein</fullName>
    </submittedName>
</protein>
<accession>A0ABD1DTK3</accession>
<comment type="caution">
    <text evidence="4">The sequence shown here is derived from an EMBL/GenBank/DDBJ whole genome shotgun (WGS) entry which is preliminary data.</text>
</comment>
<dbReference type="InterPro" id="IPR036427">
    <property type="entry name" value="Bromodomain-like_sf"/>
</dbReference>
<keyword evidence="3" id="KW-0539">Nucleus</keyword>
<reference evidence="4 5" key="1">
    <citation type="submission" date="2024-05" db="EMBL/GenBank/DDBJ databases">
        <title>Culex pipiens pipiens assembly and annotation.</title>
        <authorList>
            <person name="Alout H."/>
            <person name="Durand T."/>
        </authorList>
    </citation>
    <scope>NUCLEOTIDE SEQUENCE [LARGE SCALE GENOMIC DNA]</scope>
    <source>
        <strain evidence="4">HA-2024</strain>
        <tissue evidence="4">Whole body</tissue>
    </source>
</reference>
<keyword evidence="2" id="KW-0103">Bromodomain</keyword>
<sequence length="35" mass="3986">MFNEDDSPVGTAGHGMRKYFEQRWAELTEKHSGSS</sequence>
<name>A0ABD1DTK3_CULPP</name>
<gene>
    <name evidence="4" type="ORF">pipiens_000137</name>
</gene>
<evidence type="ECO:0000313" key="5">
    <source>
        <dbReference type="Proteomes" id="UP001562425"/>
    </source>
</evidence>
<comment type="subcellular location">
    <subcellularLocation>
        <location evidence="1">Nucleus</location>
    </subcellularLocation>
</comment>
<evidence type="ECO:0000256" key="3">
    <source>
        <dbReference type="ARBA" id="ARBA00023242"/>
    </source>
</evidence>